<dbReference type="InterPro" id="IPR022617">
    <property type="entry name" value="Rad60/SUMO-like_dom"/>
</dbReference>
<reference evidence="3 4" key="1">
    <citation type="submission" date="2017-11" db="EMBL/GenBank/DDBJ databases">
        <title>De novo assembly and phasing of dikaryotic genomes from two isolates of Puccinia coronata f. sp. avenae, the causal agent of oat crown rust.</title>
        <authorList>
            <person name="Miller M.E."/>
            <person name="Zhang Y."/>
            <person name="Omidvar V."/>
            <person name="Sperschneider J."/>
            <person name="Schwessinger B."/>
            <person name="Raley C."/>
            <person name="Palmer J.M."/>
            <person name="Garnica D."/>
            <person name="Upadhyaya N."/>
            <person name="Rathjen J."/>
            <person name="Taylor J.M."/>
            <person name="Park R.F."/>
            <person name="Dodds P.N."/>
            <person name="Hirsch C.D."/>
            <person name="Kianian S.F."/>
            <person name="Figueroa M."/>
        </authorList>
    </citation>
    <scope>NUCLEOTIDE SEQUENCE [LARGE SCALE GENOMIC DNA]</scope>
    <source>
        <strain evidence="3">12NC29</strain>
    </source>
</reference>
<keyword evidence="4" id="KW-1185">Reference proteome</keyword>
<organism evidence="3 4">
    <name type="scientific">Puccinia coronata f. sp. avenae</name>
    <dbReference type="NCBI Taxonomy" id="200324"/>
    <lineage>
        <taxon>Eukaryota</taxon>
        <taxon>Fungi</taxon>
        <taxon>Dikarya</taxon>
        <taxon>Basidiomycota</taxon>
        <taxon>Pucciniomycotina</taxon>
        <taxon>Pucciniomycetes</taxon>
        <taxon>Pucciniales</taxon>
        <taxon>Pucciniaceae</taxon>
        <taxon>Puccinia</taxon>
    </lineage>
</organism>
<sequence length="309" mass="34625">MSTSLLVIKLSVKEPLLFDQAAVDSYSHQTWPGFNDGKLYTGHHGRNNPDARLDRPSSSKSRASATDRLPSAQCDRIHLSAAKEVKPGRLPELEICWNANGYINLNITYTNNQLGFSATSNHSTDDVLLTLRGGQTRQTTQNYPQGPIPIPGCTIGINPYSYLPNWNHNRLQLSSDGKEPLFLKVKRTTAFQKIYKAVTNHLQVTPHSFRLSHDGERLNPDETTPDDLNFDDEEVLDHFLEGVGGSFDGQDSLKQNMAASEDRMLDSGNKNNLISIIINSQQENLGVQHRTKRAGFQQQQQQHQHVDIE</sequence>
<gene>
    <name evidence="3" type="ORF">PCANC_09815</name>
</gene>
<name>A0A2N5T0M5_9BASI</name>
<dbReference type="OrthoDB" id="442921at2759"/>
<evidence type="ECO:0000256" key="1">
    <source>
        <dbReference type="SAM" id="MobiDB-lite"/>
    </source>
</evidence>
<comment type="caution">
    <text evidence="3">The sequence shown here is derived from an EMBL/GenBank/DDBJ whole genome shotgun (WGS) entry which is preliminary data.</text>
</comment>
<dbReference type="EMBL" id="PGCJ01000820">
    <property type="protein sequence ID" value="PLW19037.1"/>
    <property type="molecule type" value="Genomic_DNA"/>
</dbReference>
<dbReference type="InterPro" id="IPR029071">
    <property type="entry name" value="Ubiquitin-like_domsf"/>
</dbReference>
<protein>
    <recommendedName>
        <fullName evidence="2">Rad60/SUMO-like domain-containing protein</fullName>
    </recommendedName>
</protein>
<dbReference type="SUPFAM" id="SSF54236">
    <property type="entry name" value="Ubiquitin-like"/>
    <property type="match status" value="1"/>
</dbReference>
<feature type="region of interest" description="Disordered" evidence="1">
    <location>
        <begin position="39"/>
        <end position="69"/>
    </location>
</feature>
<dbReference type="Pfam" id="PF11976">
    <property type="entry name" value="Rad60-SLD"/>
    <property type="match status" value="1"/>
</dbReference>
<proteinExistence type="predicted"/>
<dbReference type="STRING" id="200324.A0A2N5T0M5"/>
<dbReference type="Gene3D" id="3.10.20.90">
    <property type="entry name" value="Phosphatidylinositol 3-kinase Catalytic Subunit, Chain A, domain 1"/>
    <property type="match status" value="1"/>
</dbReference>
<evidence type="ECO:0000313" key="4">
    <source>
        <dbReference type="Proteomes" id="UP000235388"/>
    </source>
</evidence>
<dbReference type="CDD" id="cd01763">
    <property type="entry name" value="Ubl_SUMO_like"/>
    <property type="match status" value="1"/>
</dbReference>
<evidence type="ECO:0000259" key="2">
    <source>
        <dbReference type="Pfam" id="PF11976"/>
    </source>
</evidence>
<dbReference type="Proteomes" id="UP000235388">
    <property type="component" value="Unassembled WGS sequence"/>
</dbReference>
<feature type="domain" description="Rad60/SUMO-like" evidence="2">
    <location>
        <begin position="173"/>
        <end position="237"/>
    </location>
</feature>
<dbReference type="AlphaFoldDB" id="A0A2N5T0M5"/>
<evidence type="ECO:0000313" key="3">
    <source>
        <dbReference type="EMBL" id="PLW19037.1"/>
    </source>
</evidence>
<accession>A0A2N5T0M5</accession>
<feature type="compositionally biased region" description="Basic and acidic residues" evidence="1">
    <location>
        <begin position="47"/>
        <end position="57"/>
    </location>
</feature>